<dbReference type="Proteomes" id="UP001222275">
    <property type="component" value="Chromosome"/>
</dbReference>
<proteinExistence type="inferred from homology"/>
<dbReference type="CDD" id="cd00739">
    <property type="entry name" value="DHPS"/>
    <property type="match status" value="1"/>
</dbReference>
<gene>
    <name evidence="11" type="primary">folP</name>
    <name evidence="11" type="ORF">NR989_07735</name>
</gene>
<keyword evidence="6 9" id="KW-0479">Metal-binding</keyword>
<dbReference type="GO" id="GO:0004156">
    <property type="term" value="F:dihydropteroate synthase activity"/>
    <property type="evidence" value="ECO:0007669"/>
    <property type="project" value="UniProtKB-EC"/>
</dbReference>
<comment type="catalytic activity">
    <reaction evidence="1">
        <text>(7,8-dihydropterin-6-yl)methyl diphosphate + 4-aminobenzoate = 7,8-dihydropteroate + diphosphate</text>
        <dbReference type="Rhea" id="RHEA:19949"/>
        <dbReference type="ChEBI" id="CHEBI:17836"/>
        <dbReference type="ChEBI" id="CHEBI:17839"/>
        <dbReference type="ChEBI" id="CHEBI:33019"/>
        <dbReference type="ChEBI" id="CHEBI:72950"/>
        <dbReference type="EC" id="2.5.1.15"/>
    </reaction>
</comment>
<evidence type="ECO:0000256" key="8">
    <source>
        <dbReference type="ARBA" id="ARBA00022909"/>
    </source>
</evidence>
<evidence type="ECO:0000256" key="3">
    <source>
        <dbReference type="ARBA" id="ARBA00004763"/>
    </source>
</evidence>
<evidence type="ECO:0000313" key="11">
    <source>
        <dbReference type="EMBL" id="WEJ61902.1"/>
    </source>
</evidence>
<dbReference type="InterPro" id="IPR006390">
    <property type="entry name" value="DHP_synth_dom"/>
</dbReference>
<evidence type="ECO:0000259" key="10">
    <source>
        <dbReference type="PROSITE" id="PS50972"/>
    </source>
</evidence>
<evidence type="ECO:0000256" key="9">
    <source>
        <dbReference type="RuleBase" id="RU361205"/>
    </source>
</evidence>
<dbReference type="InterPro" id="IPR011005">
    <property type="entry name" value="Dihydropteroate_synth-like_sf"/>
</dbReference>
<evidence type="ECO:0000256" key="1">
    <source>
        <dbReference type="ARBA" id="ARBA00000012"/>
    </source>
</evidence>
<dbReference type="PROSITE" id="PS50972">
    <property type="entry name" value="PTERIN_BINDING"/>
    <property type="match status" value="1"/>
</dbReference>
<organism evidence="11 12">
    <name type="scientific">Thiomicrorhabdus lithotrophica</name>
    <dbReference type="NCBI Taxonomy" id="2949997"/>
    <lineage>
        <taxon>Bacteria</taxon>
        <taxon>Pseudomonadati</taxon>
        <taxon>Pseudomonadota</taxon>
        <taxon>Gammaproteobacteria</taxon>
        <taxon>Thiotrichales</taxon>
        <taxon>Piscirickettsiaceae</taxon>
        <taxon>Thiomicrorhabdus</taxon>
    </lineage>
</organism>
<name>A0ABY8C8N3_9GAMM</name>
<comment type="pathway">
    <text evidence="3 9">Cofactor biosynthesis; tetrahydrofolate biosynthesis; 7,8-dihydrofolate from 2-amino-4-hydroxy-6-hydroxymethyl-7,8-dihydropteridine diphosphate and 4-aminobenzoate: step 1/2.</text>
</comment>
<keyword evidence="7 9" id="KW-0460">Magnesium</keyword>
<comment type="cofactor">
    <cofactor evidence="2 9">
        <name>Mg(2+)</name>
        <dbReference type="ChEBI" id="CHEBI:18420"/>
    </cofactor>
</comment>
<comment type="similarity">
    <text evidence="9">Belongs to the DHPS family.</text>
</comment>
<keyword evidence="8 9" id="KW-0289">Folate biosynthesis</keyword>
<dbReference type="InterPro" id="IPR045031">
    <property type="entry name" value="DHP_synth-like"/>
</dbReference>
<dbReference type="Pfam" id="PF00809">
    <property type="entry name" value="Pterin_bind"/>
    <property type="match status" value="1"/>
</dbReference>
<protein>
    <recommendedName>
        <fullName evidence="4 9">Dihydropteroate synthase</fullName>
        <shortName evidence="9">DHPS</shortName>
        <ecNumber evidence="4 9">2.5.1.15</ecNumber>
    </recommendedName>
    <alternativeName>
        <fullName evidence="9">Dihydropteroate pyrophosphorylase</fullName>
    </alternativeName>
</protein>
<dbReference type="PANTHER" id="PTHR20941:SF1">
    <property type="entry name" value="FOLIC ACID SYNTHESIS PROTEIN FOL1"/>
    <property type="match status" value="1"/>
</dbReference>
<dbReference type="Gene3D" id="3.20.20.20">
    <property type="entry name" value="Dihydropteroate synthase-like"/>
    <property type="match status" value="1"/>
</dbReference>
<sequence length="278" mass="30358">MFDIEKELQRVHLTRPGMPLVMGILNVTPDSFSDGGLFVSKKVMESRVIQMIDEGVDILDIGGESTRPGADKVALEIELERVIPVIEWVSERFDTPLSVDTYKTKVMYEAIAAGAVLVNDVNALQESGAVECVANSHASVCLMHKQGNPNTMQVEPSYENVVEEVKAFLLERASLCEKVGIHKKRIILDPGFGFGKTLEHNKGLFTNLSEFTNLEYPVLVGVSRKRMIGELLNGAPVENRLHGSVAAALLAGMKNAKIVRVHDVGPTVDALNVVAKLI</sequence>
<dbReference type="InterPro" id="IPR000489">
    <property type="entry name" value="Pterin-binding_dom"/>
</dbReference>
<evidence type="ECO:0000256" key="7">
    <source>
        <dbReference type="ARBA" id="ARBA00022842"/>
    </source>
</evidence>
<dbReference type="EMBL" id="CP102381">
    <property type="protein sequence ID" value="WEJ61902.1"/>
    <property type="molecule type" value="Genomic_DNA"/>
</dbReference>
<accession>A0ABY8C8N3</accession>
<dbReference type="PROSITE" id="PS00793">
    <property type="entry name" value="DHPS_2"/>
    <property type="match status" value="1"/>
</dbReference>
<dbReference type="EC" id="2.5.1.15" evidence="4 9"/>
<keyword evidence="5 9" id="KW-0808">Transferase</keyword>
<dbReference type="NCBIfam" id="TIGR01496">
    <property type="entry name" value="DHPS"/>
    <property type="match status" value="1"/>
</dbReference>
<evidence type="ECO:0000313" key="12">
    <source>
        <dbReference type="Proteomes" id="UP001222275"/>
    </source>
</evidence>
<evidence type="ECO:0000256" key="5">
    <source>
        <dbReference type="ARBA" id="ARBA00022679"/>
    </source>
</evidence>
<dbReference type="PANTHER" id="PTHR20941">
    <property type="entry name" value="FOLATE SYNTHESIS PROTEINS"/>
    <property type="match status" value="1"/>
</dbReference>
<comment type="function">
    <text evidence="9">Catalyzes the condensation of para-aminobenzoate (pABA) with 6-hydroxymethyl-7,8-dihydropterin diphosphate (DHPt-PP) to form 7,8-dihydropteroate (H2Pte), the immediate precursor of folate derivatives.</text>
</comment>
<dbReference type="SUPFAM" id="SSF51717">
    <property type="entry name" value="Dihydropteroate synthetase-like"/>
    <property type="match status" value="1"/>
</dbReference>
<dbReference type="PROSITE" id="PS00792">
    <property type="entry name" value="DHPS_1"/>
    <property type="match status" value="1"/>
</dbReference>
<evidence type="ECO:0000256" key="4">
    <source>
        <dbReference type="ARBA" id="ARBA00012458"/>
    </source>
</evidence>
<feature type="domain" description="Pterin-binding" evidence="10">
    <location>
        <begin position="19"/>
        <end position="272"/>
    </location>
</feature>
<evidence type="ECO:0000256" key="2">
    <source>
        <dbReference type="ARBA" id="ARBA00001946"/>
    </source>
</evidence>
<reference evidence="11 12" key="1">
    <citation type="submission" date="2022-06" db="EMBL/GenBank/DDBJ databases">
        <title>Thiomicrohabdus sp. nov, an obligately chemolithoautotrophic, sulfur-oxidizing bacterium isolated from beach of Guanyin Mountain. Amoy.</title>
        <authorList>
            <person name="Zhu H."/>
        </authorList>
    </citation>
    <scope>NUCLEOTIDE SEQUENCE [LARGE SCALE GENOMIC DNA]</scope>
    <source>
        <strain evidence="11 12">XGS-01</strain>
    </source>
</reference>
<dbReference type="RefSeq" id="WP_275594160.1">
    <property type="nucleotide sequence ID" value="NZ_CP102381.1"/>
</dbReference>
<keyword evidence="12" id="KW-1185">Reference proteome</keyword>
<evidence type="ECO:0000256" key="6">
    <source>
        <dbReference type="ARBA" id="ARBA00022723"/>
    </source>
</evidence>